<gene>
    <name evidence="1" type="ORF">DEBURN_LOCUS4704</name>
</gene>
<organism evidence="1 2">
    <name type="scientific">Diversispora eburnea</name>
    <dbReference type="NCBI Taxonomy" id="1213867"/>
    <lineage>
        <taxon>Eukaryota</taxon>
        <taxon>Fungi</taxon>
        <taxon>Fungi incertae sedis</taxon>
        <taxon>Mucoromycota</taxon>
        <taxon>Glomeromycotina</taxon>
        <taxon>Glomeromycetes</taxon>
        <taxon>Diversisporales</taxon>
        <taxon>Diversisporaceae</taxon>
        <taxon>Diversispora</taxon>
    </lineage>
</organism>
<dbReference type="EMBL" id="CAJVPK010000375">
    <property type="protein sequence ID" value="CAG8501569.1"/>
    <property type="molecule type" value="Genomic_DNA"/>
</dbReference>
<proteinExistence type="predicted"/>
<dbReference type="Proteomes" id="UP000789706">
    <property type="component" value="Unassembled WGS sequence"/>
</dbReference>
<evidence type="ECO:0000313" key="2">
    <source>
        <dbReference type="Proteomes" id="UP000789706"/>
    </source>
</evidence>
<dbReference type="AlphaFoldDB" id="A0A9N9F0F2"/>
<name>A0A9N9F0F2_9GLOM</name>
<accession>A0A9N9F0F2</accession>
<protein>
    <submittedName>
        <fullName evidence="1">790_t:CDS:1</fullName>
    </submittedName>
</protein>
<evidence type="ECO:0000313" key="1">
    <source>
        <dbReference type="EMBL" id="CAG8501569.1"/>
    </source>
</evidence>
<comment type="caution">
    <text evidence="1">The sequence shown here is derived from an EMBL/GenBank/DDBJ whole genome shotgun (WGS) entry which is preliminary data.</text>
</comment>
<keyword evidence="2" id="KW-1185">Reference proteome</keyword>
<sequence length="117" mass="12816">MSLIGQAILAAPGMFRQRVCNNNKAKEIKASEENAFVSGSGEAINSSSNGTVEVLQPGVPKLKPSSQELATKFCLHSTICGSIHRPTPQQPEITYNTIMRCIQDKQNRKYNLETGCY</sequence>
<reference evidence="1" key="1">
    <citation type="submission" date="2021-06" db="EMBL/GenBank/DDBJ databases">
        <authorList>
            <person name="Kallberg Y."/>
            <person name="Tangrot J."/>
            <person name="Rosling A."/>
        </authorList>
    </citation>
    <scope>NUCLEOTIDE SEQUENCE</scope>
    <source>
        <strain evidence="1">AZ414A</strain>
    </source>
</reference>